<dbReference type="Proteomes" id="UP000314294">
    <property type="component" value="Unassembled WGS sequence"/>
</dbReference>
<evidence type="ECO:0000313" key="3">
    <source>
        <dbReference type="Proteomes" id="UP000314294"/>
    </source>
</evidence>
<feature type="compositionally biased region" description="Polar residues" evidence="1">
    <location>
        <begin position="32"/>
        <end position="48"/>
    </location>
</feature>
<keyword evidence="3" id="KW-1185">Reference proteome</keyword>
<dbReference type="AlphaFoldDB" id="A0A4Z2GVS7"/>
<dbReference type="EMBL" id="SRLO01000397">
    <property type="protein sequence ID" value="TNN57747.1"/>
    <property type="molecule type" value="Genomic_DNA"/>
</dbReference>
<feature type="region of interest" description="Disordered" evidence="1">
    <location>
        <begin position="1"/>
        <end position="80"/>
    </location>
</feature>
<gene>
    <name evidence="2" type="ORF">EYF80_032025</name>
</gene>
<sequence length="209" mass="22050">MRDFAHPHPTSTQRGLHAHGSRHNGRPCVKATRNNAETHTLPSPQPSETECEKDGVSASGRGSEESAHERAEKQEAQDEEMRVEVVVVVVVVGEGEGEGGIETLRLYPDVSEGGASADGDGEKGSELNARVDSLMGTKAVADGDAVDPRMRKVIYQGAGEKKSARRDGACWYTGSVDGSSAGCHGERGGGGADCSSVERGERDRIAPIR</sequence>
<comment type="caution">
    <text evidence="2">The sequence shown here is derived from an EMBL/GenBank/DDBJ whole genome shotgun (WGS) entry which is preliminary data.</text>
</comment>
<name>A0A4Z2GVS7_9TELE</name>
<feature type="compositionally biased region" description="Basic and acidic residues" evidence="1">
    <location>
        <begin position="196"/>
        <end position="209"/>
    </location>
</feature>
<feature type="compositionally biased region" description="Basic residues" evidence="1">
    <location>
        <begin position="16"/>
        <end position="25"/>
    </location>
</feature>
<evidence type="ECO:0000313" key="2">
    <source>
        <dbReference type="EMBL" id="TNN57747.1"/>
    </source>
</evidence>
<feature type="compositionally biased region" description="Basic and acidic residues" evidence="1">
    <location>
        <begin position="62"/>
        <end position="80"/>
    </location>
</feature>
<proteinExistence type="predicted"/>
<protein>
    <submittedName>
        <fullName evidence="2">Uncharacterized protein</fullName>
    </submittedName>
</protein>
<feature type="region of interest" description="Disordered" evidence="1">
    <location>
        <begin position="178"/>
        <end position="209"/>
    </location>
</feature>
<organism evidence="2 3">
    <name type="scientific">Liparis tanakae</name>
    <name type="common">Tanaka's snailfish</name>
    <dbReference type="NCBI Taxonomy" id="230148"/>
    <lineage>
        <taxon>Eukaryota</taxon>
        <taxon>Metazoa</taxon>
        <taxon>Chordata</taxon>
        <taxon>Craniata</taxon>
        <taxon>Vertebrata</taxon>
        <taxon>Euteleostomi</taxon>
        <taxon>Actinopterygii</taxon>
        <taxon>Neopterygii</taxon>
        <taxon>Teleostei</taxon>
        <taxon>Neoteleostei</taxon>
        <taxon>Acanthomorphata</taxon>
        <taxon>Eupercaria</taxon>
        <taxon>Perciformes</taxon>
        <taxon>Cottioidei</taxon>
        <taxon>Cottales</taxon>
        <taxon>Liparidae</taxon>
        <taxon>Liparis</taxon>
    </lineage>
</organism>
<accession>A0A4Z2GVS7</accession>
<reference evidence="2 3" key="1">
    <citation type="submission" date="2019-03" db="EMBL/GenBank/DDBJ databases">
        <title>First draft genome of Liparis tanakae, snailfish: a comprehensive survey of snailfish specific genes.</title>
        <authorList>
            <person name="Kim W."/>
            <person name="Song I."/>
            <person name="Jeong J.-H."/>
            <person name="Kim D."/>
            <person name="Kim S."/>
            <person name="Ryu S."/>
            <person name="Song J.Y."/>
            <person name="Lee S.K."/>
        </authorList>
    </citation>
    <scope>NUCLEOTIDE SEQUENCE [LARGE SCALE GENOMIC DNA]</scope>
    <source>
        <tissue evidence="2">Muscle</tissue>
    </source>
</reference>
<evidence type="ECO:0000256" key="1">
    <source>
        <dbReference type="SAM" id="MobiDB-lite"/>
    </source>
</evidence>